<reference evidence="4" key="1">
    <citation type="submission" date="2012-12" db="EMBL/GenBank/DDBJ databases">
        <authorList>
            <person name="Hellsten U."/>
            <person name="Grimwood J."/>
            <person name="Chapman J.A."/>
            <person name="Shapiro H."/>
            <person name="Aerts A."/>
            <person name="Otillar R.P."/>
            <person name="Terry A.Y."/>
            <person name="Boore J.L."/>
            <person name="Simakov O."/>
            <person name="Marletaz F."/>
            <person name="Cho S.-J."/>
            <person name="Edsinger-Gonzales E."/>
            <person name="Havlak P."/>
            <person name="Kuo D.-H."/>
            <person name="Larsson T."/>
            <person name="Lv J."/>
            <person name="Arendt D."/>
            <person name="Savage R."/>
            <person name="Osoegawa K."/>
            <person name="de Jong P."/>
            <person name="Lindberg D.R."/>
            <person name="Seaver E.C."/>
            <person name="Weisblat D.A."/>
            <person name="Putnam N.H."/>
            <person name="Grigoriev I.V."/>
            <person name="Rokhsar D.S."/>
        </authorList>
    </citation>
    <scope>NUCLEOTIDE SEQUENCE</scope>
    <source>
        <strain evidence="4">I ESC-2004</strain>
    </source>
</reference>
<dbReference type="EnsemblMetazoa" id="CapteT146545">
    <property type="protein sequence ID" value="CapteP146545"/>
    <property type="gene ID" value="CapteG146545"/>
</dbReference>
<sequence length="68" mass="7991">QRIKKLRLPSLTYRRLRTDLIETYKIINGLTNVKHTDVLPPIQTTLTQGHRHKLTKQRTNTTTYSTAF</sequence>
<evidence type="ECO:0000256" key="1">
    <source>
        <dbReference type="SAM" id="MobiDB-lite"/>
    </source>
</evidence>
<feature type="region of interest" description="Disordered" evidence="1">
    <location>
        <begin position="48"/>
        <end position="68"/>
    </location>
</feature>
<proteinExistence type="predicted"/>
<dbReference type="OrthoDB" id="6285935at2759"/>
<reference evidence="3" key="3">
    <citation type="submission" date="2015-06" db="UniProtKB">
        <authorList>
            <consortium name="EnsemblMetazoa"/>
        </authorList>
    </citation>
    <scope>IDENTIFICATION</scope>
</reference>
<evidence type="ECO:0000313" key="4">
    <source>
        <dbReference type="Proteomes" id="UP000014760"/>
    </source>
</evidence>
<dbReference type="EMBL" id="AMQN01010262">
    <property type="status" value="NOT_ANNOTATED_CDS"/>
    <property type="molecule type" value="Genomic_DNA"/>
</dbReference>
<dbReference type="AlphaFoldDB" id="R7TYF8"/>
<accession>R7TYF8</accession>
<dbReference type="Proteomes" id="UP000014760">
    <property type="component" value="Unassembled WGS sequence"/>
</dbReference>
<keyword evidence="4" id="KW-1185">Reference proteome</keyword>
<feature type="non-terminal residue" evidence="2">
    <location>
        <position position="1"/>
    </location>
</feature>
<name>R7TYF8_CAPTE</name>
<organism evidence="2">
    <name type="scientific">Capitella teleta</name>
    <name type="common">Polychaete worm</name>
    <dbReference type="NCBI Taxonomy" id="283909"/>
    <lineage>
        <taxon>Eukaryota</taxon>
        <taxon>Metazoa</taxon>
        <taxon>Spiralia</taxon>
        <taxon>Lophotrochozoa</taxon>
        <taxon>Annelida</taxon>
        <taxon>Polychaeta</taxon>
        <taxon>Sedentaria</taxon>
        <taxon>Scolecida</taxon>
        <taxon>Capitellidae</taxon>
        <taxon>Capitella</taxon>
    </lineage>
</organism>
<dbReference type="EMBL" id="KB307434">
    <property type="protein sequence ID" value="ELT98938.1"/>
    <property type="molecule type" value="Genomic_DNA"/>
</dbReference>
<reference evidence="2 4" key="2">
    <citation type="journal article" date="2013" name="Nature">
        <title>Insights into bilaterian evolution from three spiralian genomes.</title>
        <authorList>
            <person name="Simakov O."/>
            <person name="Marletaz F."/>
            <person name="Cho S.J."/>
            <person name="Edsinger-Gonzales E."/>
            <person name="Havlak P."/>
            <person name="Hellsten U."/>
            <person name="Kuo D.H."/>
            <person name="Larsson T."/>
            <person name="Lv J."/>
            <person name="Arendt D."/>
            <person name="Savage R."/>
            <person name="Osoegawa K."/>
            <person name="de Jong P."/>
            <person name="Grimwood J."/>
            <person name="Chapman J.A."/>
            <person name="Shapiro H."/>
            <person name="Aerts A."/>
            <person name="Otillar R.P."/>
            <person name="Terry A.Y."/>
            <person name="Boore J.L."/>
            <person name="Grigoriev I.V."/>
            <person name="Lindberg D.R."/>
            <person name="Seaver E.C."/>
            <person name="Weisblat D.A."/>
            <person name="Putnam N.H."/>
            <person name="Rokhsar D.S."/>
        </authorList>
    </citation>
    <scope>NUCLEOTIDE SEQUENCE</scope>
    <source>
        <strain evidence="2 4">I ESC-2004</strain>
    </source>
</reference>
<feature type="compositionally biased region" description="Polar residues" evidence="1">
    <location>
        <begin position="57"/>
        <end position="68"/>
    </location>
</feature>
<dbReference type="HOGENOM" id="CLU_2801285_0_0_1"/>
<evidence type="ECO:0000313" key="2">
    <source>
        <dbReference type="EMBL" id="ELT98938.1"/>
    </source>
</evidence>
<protein>
    <submittedName>
        <fullName evidence="2 3">Uncharacterized protein</fullName>
    </submittedName>
</protein>
<gene>
    <name evidence="2" type="ORF">CAPTEDRAFT_146545</name>
</gene>
<evidence type="ECO:0000313" key="3">
    <source>
        <dbReference type="EnsemblMetazoa" id="CapteP146545"/>
    </source>
</evidence>